<dbReference type="Gene3D" id="3.40.50.720">
    <property type="entry name" value="NAD(P)-binding Rossmann-like Domain"/>
    <property type="match status" value="1"/>
</dbReference>
<accession>A0A0H3K0U9</accession>
<feature type="domain" description="RCK C-terminal" evidence="2">
    <location>
        <begin position="153"/>
        <end position="233"/>
    </location>
</feature>
<dbReference type="PROSITE" id="PS51201">
    <property type="entry name" value="RCK_N"/>
    <property type="match status" value="1"/>
</dbReference>
<proteinExistence type="predicted"/>
<evidence type="ECO:0000259" key="1">
    <source>
        <dbReference type="PROSITE" id="PS51201"/>
    </source>
</evidence>
<dbReference type="InterPro" id="IPR050721">
    <property type="entry name" value="Trk_Ktr_HKT_K-transport"/>
</dbReference>
<dbReference type="SUPFAM" id="SSF116726">
    <property type="entry name" value="TrkA C-terminal domain-like"/>
    <property type="match status" value="1"/>
</dbReference>
<dbReference type="Pfam" id="PF02080">
    <property type="entry name" value="TrkA_C"/>
    <property type="match status" value="1"/>
</dbReference>
<protein>
    <recommendedName>
        <fullName evidence="5">TrkA family potassium uptake protein</fullName>
    </recommendedName>
</protein>
<dbReference type="KEGG" id="syc:syc0468_c"/>
<reference evidence="3 4" key="1">
    <citation type="journal article" date="2007" name="Photosyn. Res.">
        <title>Complete nucleotide sequence of the freshwater unicellular cyanobacterium Synechococcus elongatus PCC 6301 chromosome: gene content and organization.</title>
        <authorList>
            <person name="Sugita C."/>
            <person name="Ogata K."/>
            <person name="Shikata M."/>
            <person name="Jikuya H."/>
            <person name="Takano J."/>
            <person name="Furumichi M."/>
            <person name="Kanehisa M."/>
            <person name="Omata T."/>
            <person name="Sugiura M."/>
            <person name="Sugita M."/>
        </authorList>
    </citation>
    <scope>NUCLEOTIDE SEQUENCE [LARGE SCALE GENOMIC DNA]</scope>
    <source>
        <strain evidence="4">ATCC 27144 / PCC 6301 / SAUG 1402/1</strain>
    </source>
</reference>
<dbReference type="Gene3D" id="3.30.70.1450">
    <property type="entry name" value="Regulator of K+ conductance, C-terminal domain"/>
    <property type="match status" value="1"/>
</dbReference>
<organism evidence="3 4">
    <name type="scientific">Synechococcus sp. (strain ATCC 27144 / PCC 6301 / SAUG 1402/1)</name>
    <name type="common">Anacystis nidulans</name>
    <dbReference type="NCBI Taxonomy" id="269084"/>
    <lineage>
        <taxon>Bacteria</taxon>
        <taxon>Bacillati</taxon>
        <taxon>Cyanobacteriota</taxon>
        <taxon>Cyanophyceae</taxon>
        <taxon>Synechococcales</taxon>
        <taxon>Synechococcaceae</taxon>
        <taxon>Synechococcus</taxon>
    </lineage>
</organism>
<dbReference type="SUPFAM" id="SSF51735">
    <property type="entry name" value="NAD(P)-binding Rossmann-fold domains"/>
    <property type="match status" value="1"/>
</dbReference>
<dbReference type="Proteomes" id="UP000001175">
    <property type="component" value="Chromosome"/>
</dbReference>
<dbReference type="PANTHER" id="PTHR43833:SF7">
    <property type="entry name" value="KTR SYSTEM POTASSIUM UPTAKE PROTEIN C"/>
    <property type="match status" value="1"/>
</dbReference>
<dbReference type="InterPro" id="IPR003148">
    <property type="entry name" value="RCK_N"/>
</dbReference>
<sequence>MTVQQSTWKFLRRLSKDRKQYAVIGLGRFGSAICRTLHELGHEVLGIDHDHEVVNAALESGALSHGLSLDTTDYSALQEAGVLEFDVVIVAIGSYIEASIITTLNLKEGKVPHVISKASTSVHGKLLERVGADLVIFPEDEMGAQLARSLTAPAVLARFDLSPDHSLVEVHVPSPFIGQSLSQLALRSRYNVTLLAIQRGEELIVNPHPDTELAEADALIVVGENQALSQLPQ</sequence>
<dbReference type="EMBL" id="AP008231">
    <property type="protein sequence ID" value="BAD78658.1"/>
    <property type="molecule type" value="Genomic_DNA"/>
</dbReference>
<dbReference type="PROSITE" id="PS51202">
    <property type="entry name" value="RCK_C"/>
    <property type="match status" value="1"/>
</dbReference>
<dbReference type="GO" id="GO:0008324">
    <property type="term" value="F:monoatomic cation transmembrane transporter activity"/>
    <property type="evidence" value="ECO:0007669"/>
    <property type="project" value="InterPro"/>
</dbReference>
<dbReference type="AlphaFoldDB" id="A0A0H3K0U9"/>
<dbReference type="GO" id="GO:0006813">
    <property type="term" value="P:potassium ion transport"/>
    <property type="evidence" value="ECO:0007669"/>
    <property type="project" value="InterPro"/>
</dbReference>
<evidence type="ECO:0000313" key="3">
    <source>
        <dbReference type="EMBL" id="BAD78658.1"/>
    </source>
</evidence>
<dbReference type="InterPro" id="IPR036721">
    <property type="entry name" value="RCK_C_sf"/>
</dbReference>
<feature type="domain" description="RCK N-terminal" evidence="1">
    <location>
        <begin position="18"/>
        <end position="137"/>
    </location>
</feature>
<dbReference type="Pfam" id="PF02254">
    <property type="entry name" value="TrkA_N"/>
    <property type="match status" value="1"/>
</dbReference>
<dbReference type="PANTHER" id="PTHR43833">
    <property type="entry name" value="POTASSIUM CHANNEL PROTEIN 2-RELATED-RELATED"/>
    <property type="match status" value="1"/>
</dbReference>
<dbReference type="GeneID" id="72429934"/>
<name>A0A0H3K0U9_SYNP6</name>
<dbReference type="InterPro" id="IPR036291">
    <property type="entry name" value="NAD(P)-bd_dom_sf"/>
</dbReference>
<evidence type="ECO:0000259" key="2">
    <source>
        <dbReference type="PROSITE" id="PS51202"/>
    </source>
</evidence>
<evidence type="ECO:0000313" key="4">
    <source>
        <dbReference type="Proteomes" id="UP000001175"/>
    </source>
</evidence>
<gene>
    <name evidence="3" type="ordered locus">syc0468_c</name>
</gene>
<dbReference type="RefSeq" id="WP_011242780.1">
    <property type="nucleotide sequence ID" value="NC_006576.1"/>
</dbReference>
<dbReference type="eggNOG" id="COG0569">
    <property type="taxonomic scope" value="Bacteria"/>
</dbReference>
<evidence type="ECO:0008006" key="5">
    <source>
        <dbReference type="Google" id="ProtNLM"/>
    </source>
</evidence>
<dbReference type="InterPro" id="IPR006037">
    <property type="entry name" value="RCK_C"/>
</dbReference>